<keyword evidence="3" id="KW-1185">Reference proteome</keyword>
<evidence type="ECO:0000313" key="2">
    <source>
        <dbReference type="EnsemblPlants" id="ORUFI11G25160.1"/>
    </source>
</evidence>
<feature type="region of interest" description="Disordered" evidence="1">
    <location>
        <begin position="1"/>
        <end position="65"/>
    </location>
</feature>
<feature type="compositionally biased region" description="Basic residues" evidence="1">
    <location>
        <begin position="1"/>
        <end position="12"/>
    </location>
</feature>
<feature type="region of interest" description="Disordered" evidence="1">
    <location>
        <begin position="146"/>
        <end position="192"/>
    </location>
</feature>
<dbReference type="HOGENOM" id="CLU_1417247_0_0_1"/>
<dbReference type="EnsemblPlants" id="ORUFI11G25160.1">
    <property type="protein sequence ID" value="ORUFI11G25160.1"/>
    <property type="gene ID" value="ORUFI11G25160"/>
</dbReference>
<evidence type="ECO:0000313" key="3">
    <source>
        <dbReference type="Proteomes" id="UP000008022"/>
    </source>
</evidence>
<evidence type="ECO:0000256" key="1">
    <source>
        <dbReference type="SAM" id="MobiDB-lite"/>
    </source>
</evidence>
<sequence length="192" mass="20666">MSHAGARRRRPHPPLFTPQWSSPPAASSSTVTSHVRARRRRPRPPSSTNHVGAHRRWPRPPPTPALVASGRVLRRQCPTPELVAGGHILRCHIPCRNSSPAALHIFSGDVLPDGAARRGSGGLLQRAPFSPFFLRCHMPDASARALGNEKEDDTIAGARDGIPKGEKGRSVRGRDGGCPIAHSDHPPISPPQ</sequence>
<proteinExistence type="predicted"/>
<dbReference type="Proteomes" id="UP000008022">
    <property type="component" value="Unassembled WGS sequence"/>
</dbReference>
<reference evidence="3" key="1">
    <citation type="submission" date="2013-06" db="EMBL/GenBank/DDBJ databases">
        <authorList>
            <person name="Zhao Q."/>
        </authorList>
    </citation>
    <scope>NUCLEOTIDE SEQUENCE</scope>
    <source>
        <strain evidence="3">cv. W1943</strain>
    </source>
</reference>
<dbReference type="AlphaFoldDB" id="A0A0E0RC86"/>
<accession>A0A0E0RC86</accession>
<protein>
    <submittedName>
        <fullName evidence="2">Uncharacterized protein</fullName>
    </submittedName>
</protein>
<feature type="compositionally biased region" description="Basic and acidic residues" evidence="1">
    <location>
        <begin position="161"/>
        <end position="175"/>
    </location>
</feature>
<name>A0A0E0RC86_ORYRU</name>
<organism evidence="2 3">
    <name type="scientific">Oryza rufipogon</name>
    <name type="common">Brownbeard rice</name>
    <name type="synonym">Asian wild rice</name>
    <dbReference type="NCBI Taxonomy" id="4529"/>
    <lineage>
        <taxon>Eukaryota</taxon>
        <taxon>Viridiplantae</taxon>
        <taxon>Streptophyta</taxon>
        <taxon>Embryophyta</taxon>
        <taxon>Tracheophyta</taxon>
        <taxon>Spermatophyta</taxon>
        <taxon>Magnoliopsida</taxon>
        <taxon>Liliopsida</taxon>
        <taxon>Poales</taxon>
        <taxon>Poaceae</taxon>
        <taxon>BOP clade</taxon>
        <taxon>Oryzoideae</taxon>
        <taxon>Oryzeae</taxon>
        <taxon>Oryzinae</taxon>
        <taxon>Oryza</taxon>
    </lineage>
</organism>
<feature type="compositionally biased region" description="Low complexity" evidence="1">
    <location>
        <begin position="22"/>
        <end position="34"/>
    </location>
</feature>
<reference evidence="2" key="2">
    <citation type="submission" date="2015-06" db="UniProtKB">
        <authorList>
            <consortium name="EnsemblPlants"/>
        </authorList>
    </citation>
    <scope>IDENTIFICATION</scope>
</reference>
<dbReference type="Gramene" id="ORUFI11G25160.1">
    <property type="protein sequence ID" value="ORUFI11G25160.1"/>
    <property type="gene ID" value="ORUFI11G25160"/>
</dbReference>